<evidence type="ECO:0000256" key="7">
    <source>
        <dbReference type="ARBA" id="ARBA00022723"/>
    </source>
</evidence>
<dbReference type="Pfam" id="PF00403">
    <property type="entry name" value="HMA"/>
    <property type="match status" value="1"/>
</dbReference>
<dbReference type="SUPFAM" id="SSF81665">
    <property type="entry name" value="Calcium ATPase, transmembrane domain M"/>
    <property type="match status" value="1"/>
</dbReference>
<evidence type="ECO:0000256" key="8">
    <source>
        <dbReference type="ARBA" id="ARBA00022741"/>
    </source>
</evidence>
<dbReference type="PROSITE" id="PS01047">
    <property type="entry name" value="HMA_1"/>
    <property type="match status" value="1"/>
</dbReference>
<protein>
    <submittedName>
        <fullName evidence="18">Cadmium-translocating P-type ATPase</fullName>
    </submittedName>
</protein>
<dbReference type="Gene3D" id="3.40.50.1000">
    <property type="entry name" value="HAD superfamily/HAD-like"/>
    <property type="match status" value="1"/>
</dbReference>
<feature type="transmembrane region" description="Helical" evidence="15">
    <location>
        <begin position="395"/>
        <end position="419"/>
    </location>
</feature>
<keyword evidence="4 15" id="KW-1003">Cell membrane</keyword>
<accession>A0A7X9ZSW2</accession>
<evidence type="ECO:0000256" key="2">
    <source>
        <dbReference type="ARBA" id="ARBA00006024"/>
    </source>
</evidence>
<keyword evidence="7 15" id="KW-0479">Metal-binding</keyword>
<comment type="caution">
    <text evidence="18">The sequence shown here is derived from an EMBL/GenBank/DDBJ whole genome shotgun (WGS) entry which is preliminary data.</text>
</comment>
<dbReference type="GO" id="GO:0055070">
    <property type="term" value="P:copper ion homeostasis"/>
    <property type="evidence" value="ECO:0007669"/>
    <property type="project" value="TreeGrafter"/>
</dbReference>
<keyword evidence="10" id="KW-0460">Magnesium</keyword>
<dbReference type="PRINTS" id="PR00943">
    <property type="entry name" value="CUATPASE"/>
</dbReference>
<keyword evidence="14 15" id="KW-0472">Membrane</keyword>
<keyword evidence="13" id="KW-0406">Ion transport</keyword>
<comment type="similarity">
    <text evidence="2 15">Belongs to the cation transport ATPase (P-type) (TC 3.A.3) family. Type IB subfamily.</text>
</comment>
<dbReference type="Gene3D" id="2.70.150.10">
    <property type="entry name" value="Calcium-transporting ATPase, cytoplasmic transduction domain A"/>
    <property type="match status" value="1"/>
</dbReference>
<dbReference type="PRINTS" id="PR00119">
    <property type="entry name" value="CATATPASE"/>
</dbReference>
<dbReference type="GO" id="GO:0005524">
    <property type="term" value="F:ATP binding"/>
    <property type="evidence" value="ECO:0007669"/>
    <property type="project" value="UniProtKB-UniRule"/>
</dbReference>
<keyword evidence="9 15" id="KW-0067">ATP-binding</keyword>
<name>A0A7X9ZSW2_9SPHN</name>
<keyword evidence="12 15" id="KW-1133">Transmembrane helix</keyword>
<evidence type="ECO:0000256" key="14">
    <source>
        <dbReference type="ARBA" id="ARBA00023136"/>
    </source>
</evidence>
<feature type="transmembrane region" description="Helical" evidence="15">
    <location>
        <begin position="182"/>
        <end position="204"/>
    </location>
</feature>
<dbReference type="SUPFAM" id="SSF55008">
    <property type="entry name" value="HMA, heavy metal-associated domain"/>
    <property type="match status" value="1"/>
</dbReference>
<dbReference type="InterPro" id="IPR023299">
    <property type="entry name" value="ATPase_P-typ_cyto_dom_N"/>
</dbReference>
<feature type="region of interest" description="Disordered" evidence="16">
    <location>
        <begin position="728"/>
        <end position="751"/>
    </location>
</feature>
<gene>
    <name evidence="18" type="primary">cadA</name>
    <name evidence="18" type="ORF">HHL08_15240</name>
</gene>
<dbReference type="InterPro" id="IPR018303">
    <property type="entry name" value="ATPase_P-typ_P_site"/>
</dbReference>
<evidence type="ECO:0000313" key="19">
    <source>
        <dbReference type="Proteomes" id="UP000519023"/>
    </source>
</evidence>
<dbReference type="EMBL" id="JABBFV010000011">
    <property type="protein sequence ID" value="NML11485.1"/>
    <property type="molecule type" value="Genomic_DNA"/>
</dbReference>
<evidence type="ECO:0000256" key="4">
    <source>
        <dbReference type="ARBA" id="ARBA00022475"/>
    </source>
</evidence>
<dbReference type="Gene3D" id="3.30.70.100">
    <property type="match status" value="1"/>
</dbReference>
<keyword evidence="3" id="KW-0813">Transport</keyword>
<dbReference type="InterPro" id="IPR017969">
    <property type="entry name" value="Heavy-metal-associated_CS"/>
</dbReference>
<reference evidence="18 19" key="1">
    <citation type="submission" date="2020-04" db="EMBL/GenBank/DDBJ databases">
        <title>Sphingobium sp. AR-3-1 isolated from Arctic soil.</title>
        <authorList>
            <person name="Dahal R.H."/>
            <person name="Chaudhary D.K."/>
        </authorList>
    </citation>
    <scope>NUCLEOTIDE SEQUENCE [LARGE SCALE GENOMIC DNA]</scope>
    <source>
        <strain evidence="18 19">AR-3-1</strain>
    </source>
</reference>
<dbReference type="PANTHER" id="PTHR43520">
    <property type="entry name" value="ATP7, ISOFORM B"/>
    <property type="match status" value="1"/>
</dbReference>
<dbReference type="InterPro" id="IPR036412">
    <property type="entry name" value="HAD-like_sf"/>
</dbReference>
<feature type="transmembrane region" description="Helical" evidence="15">
    <location>
        <begin position="210"/>
        <end position="228"/>
    </location>
</feature>
<dbReference type="GO" id="GO:0016887">
    <property type="term" value="F:ATP hydrolysis activity"/>
    <property type="evidence" value="ECO:0007669"/>
    <property type="project" value="InterPro"/>
</dbReference>
<dbReference type="PROSITE" id="PS50846">
    <property type="entry name" value="HMA_2"/>
    <property type="match status" value="1"/>
</dbReference>
<evidence type="ECO:0000256" key="9">
    <source>
        <dbReference type="ARBA" id="ARBA00022840"/>
    </source>
</evidence>
<dbReference type="GO" id="GO:0005507">
    <property type="term" value="F:copper ion binding"/>
    <property type="evidence" value="ECO:0007669"/>
    <property type="project" value="TreeGrafter"/>
</dbReference>
<evidence type="ECO:0000256" key="1">
    <source>
        <dbReference type="ARBA" id="ARBA00004651"/>
    </source>
</evidence>
<evidence type="ECO:0000256" key="5">
    <source>
        <dbReference type="ARBA" id="ARBA00022553"/>
    </source>
</evidence>
<dbReference type="PROSITE" id="PS01229">
    <property type="entry name" value="COF_2"/>
    <property type="match status" value="1"/>
</dbReference>
<dbReference type="NCBIfam" id="TIGR01494">
    <property type="entry name" value="ATPase_P-type"/>
    <property type="match status" value="1"/>
</dbReference>
<dbReference type="NCBIfam" id="TIGR01512">
    <property type="entry name" value="ATPase-IB2_Cd"/>
    <property type="match status" value="1"/>
</dbReference>
<dbReference type="Proteomes" id="UP000519023">
    <property type="component" value="Unassembled WGS sequence"/>
</dbReference>
<evidence type="ECO:0000313" key="18">
    <source>
        <dbReference type="EMBL" id="NML11485.1"/>
    </source>
</evidence>
<dbReference type="InterPro" id="IPR036163">
    <property type="entry name" value="HMA_dom_sf"/>
</dbReference>
<keyword evidence="5" id="KW-0597">Phosphoprotein</keyword>
<feature type="transmembrane region" description="Helical" evidence="15">
    <location>
        <begin position="680"/>
        <end position="700"/>
    </location>
</feature>
<keyword evidence="11" id="KW-1278">Translocase</keyword>
<feature type="domain" description="HMA" evidence="17">
    <location>
        <begin position="36"/>
        <end position="101"/>
    </location>
</feature>
<dbReference type="InterPro" id="IPR006121">
    <property type="entry name" value="HMA_dom"/>
</dbReference>
<evidence type="ECO:0000256" key="16">
    <source>
        <dbReference type="SAM" id="MobiDB-lite"/>
    </source>
</evidence>
<dbReference type="Pfam" id="PF00702">
    <property type="entry name" value="Hydrolase"/>
    <property type="match status" value="1"/>
</dbReference>
<evidence type="ECO:0000256" key="12">
    <source>
        <dbReference type="ARBA" id="ARBA00022989"/>
    </source>
</evidence>
<evidence type="ECO:0000256" key="6">
    <source>
        <dbReference type="ARBA" id="ARBA00022692"/>
    </source>
</evidence>
<dbReference type="SUPFAM" id="SSF81653">
    <property type="entry name" value="Calcium ATPase, transduction domain A"/>
    <property type="match status" value="1"/>
</dbReference>
<evidence type="ECO:0000256" key="3">
    <source>
        <dbReference type="ARBA" id="ARBA00022448"/>
    </source>
</evidence>
<dbReference type="GO" id="GO:0005886">
    <property type="term" value="C:plasma membrane"/>
    <property type="evidence" value="ECO:0007669"/>
    <property type="project" value="UniProtKB-SubCell"/>
</dbReference>
<dbReference type="InterPro" id="IPR008250">
    <property type="entry name" value="ATPase_P-typ_transduc_dom_A_sf"/>
</dbReference>
<organism evidence="18 19">
    <name type="scientific">Sphingobium psychrophilum</name>
    <dbReference type="NCBI Taxonomy" id="2728834"/>
    <lineage>
        <taxon>Bacteria</taxon>
        <taxon>Pseudomonadati</taxon>
        <taxon>Pseudomonadota</taxon>
        <taxon>Alphaproteobacteria</taxon>
        <taxon>Sphingomonadales</taxon>
        <taxon>Sphingomonadaceae</taxon>
        <taxon>Sphingobium</taxon>
    </lineage>
</organism>
<dbReference type="InterPro" id="IPR001757">
    <property type="entry name" value="P_typ_ATPase"/>
</dbReference>
<dbReference type="NCBIfam" id="TIGR01525">
    <property type="entry name" value="ATPase-IB_hvy"/>
    <property type="match status" value="1"/>
</dbReference>
<dbReference type="AlphaFoldDB" id="A0A7X9ZSW2"/>
<feature type="transmembrane region" description="Helical" evidence="15">
    <location>
        <begin position="363"/>
        <end position="383"/>
    </location>
</feature>
<dbReference type="PROSITE" id="PS00154">
    <property type="entry name" value="ATPASE_E1_E2"/>
    <property type="match status" value="1"/>
</dbReference>
<keyword evidence="8 15" id="KW-0547">Nucleotide-binding</keyword>
<dbReference type="InterPro" id="IPR023298">
    <property type="entry name" value="ATPase_P-typ_TM_dom_sf"/>
</dbReference>
<feature type="compositionally biased region" description="Polar residues" evidence="16">
    <location>
        <begin position="728"/>
        <end position="737"/>
    </location>
</feature>
<sequence>MASRAALNDIALRRTPARQSVDELILASRVLDDGLLQTQLSVPTAHCGGCMAKIERTLAQLDGVVSARVNLSTRRATVTWKRTGTAPPLLESLSKAGFEANLLNNLEGQPDRERRRLIVAMAVSGFAAMNIMLLSVSVWSGADASTRHLFHAISALLAIPTVAYSGRIFFQSAWSALRAGRTNMDVPISIGILLALGLSIFDTLHSGPHAYFDAVVTLIFFLLIGRTLDYLMRDKARSAVLGLAKMMPAGAKVIAEDGARTFVALDSIAVGDAIVVAPGERVPLDGVVIAGEGDVDTAAVTGEAMPTPVMAGSKLLSGMLNLNGSLEVRVTSTSAQSFLAEMVLMMEAAEQGRARYRRLADRVATYYSPIIHSLAVATFVGWFLSTGDWHRSLTIAISVLIITCPCALGLAIPMVQLVAAKRLFERGIALKDGSALERLAEVDIVVFDKTGTLTIGDLRVTEADIDKRYREVALAMASRSDHPVARAIAASGEGRSGVNLESFSELPGKGLEARRAGHVFRIGRSDWALSTNGDIDSLHTVFSVDGELAGHFRFSDREKASARDAVRQVRELGLEVELLSGDDPGAVSAVAGSIGIAEFRAGLLPQQKVQRLEALADKQCKTLMVGDGLNDGPALSAAHVSMAPSNAADIGRAAADIVFFGQDLTAIPQALRVSRAARRLVRQNLVFSVGYNLVVLPMAVTGHVSPLLAAIAMSLSSISVVANALRVPSQSEPSPNTARRERVLVPTGGAA</sequence>
<keyword evidence="19" id="KW-1185">Reference proteome</keyword>
<dbReference type="CDD" id="cd00371">
    <property type="entry name" value="HMA"/>
    <property type="match status" value="1"/>
</dbReference>
<evidence type="ECO:0000256" key="15">
    <source>
        <dbReference type="RuleBase" id="RU362081"/>
    </source>
</evidence>
<dbReference type="InterPro" id="IPR027256">
    <property type="entry name" value="P-typ_ATPase_IB"/>
</dbReference>
<keyword evidence="6 15" id="KW-0812">Transmembrane</keyword>
<dbReference type="NCBIfam" id="TIGR01511">
    <property type="entry name" value="ATPase-IB1_Cu"/>
    <property type="match status" value="1"/>
</dbReference>
<dbReference type="PANTHER" id="PTHR43520:SF5">
    <property type="entry name" value="CATION-TRANSPORTING P-TYPE ATPASE-RELATED"/>
    <property type="match status" value="1"/>
</dbReference>
<dbReference type="InterPro" id="IPR059000">
    <property type="entry name" value="ATPase_P-type_domA"/>
</dbReference>
<evidence type="ECO:0000259" key="17">
    <source>
        <dbReference type="PROSITE" id="PS50846"/>
    </source>
</evidence>
<dbReference type="GO" id="GO:0043682">
    <property type="term" value="F:P-type divalent copper transporter activity"/>
    <property type="evidence" value="ECO:0007669"/>
    <property type="project" value="TreeGrafter"/>
</dbReference>
<feature type="transmembrane region" description="Helical" evidence="15">
    <location>
        <begin position="148"/>
        <end position="170"/>
    </location>
</feature>
<proteinExistence type="inferred from homology"/>
<dbReference type="Pfam" id="PF00122">
    <property type="entry name" value="E1-E2_ATPase"/>
    <property type="match status" value="1"/>
</dbReference>
<comment type="subcellular location">
    <subcellularLocation>
        <location evidence="1">Cell membrane</location>
        <topology evidence="1">Multi-pass membrane protein</topology>
    </subcellularLocation>
</comment>
<dbReference type="InterPro" id="IPR023214">
    <property type="entry name" value="HAD_sf"/>
</dbReference>
<evidence type="ECO:0000256" key="11">
    <source>
        <dbReference type="ARBA" id="ARBA00022967"/>
    </source>
</evidence>
<dbReference type="SUPFAM" id="SSF56784">
    <property type="entry name" value="HAD-like"/>
    <property type="match status" value="1"/>
</dbReference>
<feature type="transmembrane region" description="Helical" evidence="15">
    <location>
        <begin position="117"/>
        <end position="142"/>
    </location>
</feature>
<dbReference type="Gene3D" id="3.40.1110.10">
    <property type="entry name" value="Calcium-transporting ATPase, cytoplasmic domain N"/>
    <property type="match status" value="1"/>
</dbReference>
<evidence type="ECO:0000256" key="10">
    <source>
        <dbReference type="ARBA" id="ARBA00022842"/>
    </source>
</evidence>
<evidence type="ECO:0000256" key="13">
    <source>
        <dbReference type="ARBA" id="ARBA00023065"/>
    </source>
</evidence>